<gene>
    <name evidence="4" type="primary">20344861</name>
    <name evidence="3" type="ORF">GGTG_04403</name>
</gene>
<reference evidence="4" key="5">
    <citation type="submission" date="2018-04" db="UniProtKB">
        <authorList>
            <consortium name="EnsemblFungi"/>
        </authorList>
    </citation>
    <scope>IDENTIFICATION</scope>
    <source>
        <strain evidence="4">R3-111a-1</strain>
    </source>
</reference>
<accession>J3NT05</accession>
<feature type="region of interest" description="Disordered" evidence="1">
    <location>
        <begin position="318"/>
        <end position="352"/>
    </location>
</feature>
<dbReference type="Proteomes" id="UP000006039">
    <property type="component" value="Unassembled WGS sequence"/>
</dbReference>
<dbReference type="RefSeq" id="XP_009220463.1">
    <property type="nucleotide sequence ID" value="XM_009222199.1"/>
</dbReference>
<dbReference type="Pfam" id="PF13391">
    <property type="entry name" value="HNH_2"/>
    <property type="match status" value="1"/>
</dbReference>
<name>J3NT05_GAET3</name>
<dbReference type="OrthoDB" id="4573675at2759"/>
<proteinExistence type="predicted"/>
<dbReference type="EMBL" id="GL385396">
    <property type="protein sequence ID" value="EJT79318.1"/>
    <property type="molecule type" value="Genomic_DNA"/>
</dbReference>
<dbReference type="EnsemblFungi" id="EJT79318">
    <property type="protein sequence ID" value="EJT79318"/>
    <property type="gene ID" value="GGTG_04403"/>
</dbReference>
<feature type="domain" description="HNH nuclease" evidence="2">
    <location>
        <begin position="144"/>
        <end position="213"/>
    </location>
</feature>
<keyword evidence="5" id="KW-1185">Reference proteome</keyword>
<reference evidence="5" key="1">
    <citation type="submission" date="2010-07" db="EMBL/GenBank/DDBJ databases">
        <title>The genome sequence of Gaeumannomyces graminis var. tritici strain R3-111a-1.</title>
        <authorList>
            <consortium name="The Broad Institute Genome Sequencing Platform"/>
            <person name="Ma L.-J."/>
            <person name="Dead R."/>
            <person name="Young S."/>
            <person name="Zeng Q."/>
            <person name="Koehrsen M."/>
            <person name="Alvarado L."/>
            <person name="Berlin A."/>
            <person name="Chapman S.B."/>
            <person name="Chen Z."/>
            <person name="Freedman E."/>
            <person name="Gellesch M."/>
            <person name="Goldberg J."/>
            <person name="Griggs A."/>
            <person name="Gujja S."/>
            <person name="Heilman E.R."/>
            <person name="Heiman D."/>
            <person name="Hepburn T."/>
            <person name="Howarth C."/>
            <person name="Jen D."/>
            <person name="Larson L."/>
            <person name="Mehta T."/>
            <person name="Neiman D."/>
            <person name="Pearson M."/>
            <person name="Roberts A."/>
            <person name="Saif S."/>
            <person name="Shea T."/>
            <person name="Shenoy N."/>
            <person name="Sisk P."/>
            <person name="Stolte C."/>
            <person name="Sykes S."/>
            <person name="Walk T."/>
            <person name="White J."/>
            <person name="Yandava C."/>
            <person name="Haas B."/>
            <person name="Nusbaum C."/>
            <person name="Birren B."/>
        </authorList>
    </citation>
    <scope>NUCLEOTIDE SEQUENCE [LARGE SCALE GENOMIC DNA]</scope>
    <source>
        <strain evidence="5">R3-111a-1</strain>
    </source>
</reference>
<evidence type="ECO:0000256" key="1">
    <source>
        <dbReference type="SAM" id="MobiDB-lite"/>
    </source>
</evidence>
<feature type="compositionally biased region" description="Basic residues" evidence="1">
    <location>
        <begin position="318"/>
        <end position="328"/>
    </location>
</feature>
<evidence type="ECO:0000313" key="5">
    <source>
        <dbReference type="Proteomes" id="UP000006039"/>
    </source>
</evidence>
<reference evidence="4" key="4">
    <citation type="journal article" date="2015" name="G3 (Bethesda)">
        <title>Genome sequences of three phytopathogenic species of the Magnaporthaceae family of fungi.</title>
        <authorList>
            <person name="Okagaki L.H."/>
            <person name="Nunes C.C."/>
            <person name="Sailsbery J."/>
            <person name="Clay B."/>
            <person name="Brown D."/>
            <person name="John T."/>
            <person name="Oh Y."/>
            <person name="Young N."/>
            <person name="Fitzgerald M."/>
            <person name="Haas B.J."/>
            <person name="Zeng Q."/>
            <person name="Young S."/>
            <person name="Adiconis X."/>
            <person name="Fan L."/>
            <person name="Levin J.Z."/>
            <person name="Mitchell T.K."/>
            <person name="Okubara P.A."/>
            <person name="Farman M.L."/>
            <person name="Kohn L.M."/>
            <person name="Birren B."/>
            <person name="Ma L.-J."/>
            <person name="Dean R.A."/>
        </authorList>
    </citation>
    <scope>NUCLEOTIDE SEQUENCE</scope>
    <source>
        <strain evidence="4">R3-111a-1</strain>
    </source>
</reference>
<evidence type="ECO:0000313" key="4">
    <source>
        <dbReference type="EnsemblFungi" id="EJT79318"/>
    </source>
</evidence>
<dbReference type="GeneID" id="20344861"/>
<dbReference type="VEuPathDB" id="FungiDB:GGTG_04403"/>
<dbReference type="InterPro" id="IPR003615">
    <property type="entry name" value="HNH_nuc"/>
</dbReference>
<feature type="region of interest" description="Disordered" evidence="1">
    <location>
        <begin position="367"/>
        <end position="387"/>
    </location>
</feature>
<dbReference type="AlphaFoldDB" id="J3NT05"/>
<dbReference type="HOGENOM" id="CLU_030288_3_0_1"/>
<sequence length="387" mass="42435">MFRPASDDTAAIPSLLSVSASQPKVDFVHPGYDGDFISAAFLSLPPLDDGGVCFDTAIAACGLIACNQWTGYLSTDKAGQNRVARPADGILRNHPYYYFHVPVTGSLPYPVIPRFSDWAFPHGNLPAPWARLQLQTNPNIQGQCIATKYSHGVDSAHCVPSSESEWWDFNYMGRYSSSSAVNFSTQPQDSPANLIPLRADFHRVFDGRHLCFVPKEVKTADSAAIQTCLYIHVFVPSYNGQVAGLWHNRALHPLPPGLSKECLFARFAYTVLSPAVFASSVFLGGSRVARHLCTRDPKTQTPTAKMESPDSCRRILRTARSRSPRKRSAPPGNDDDAGGCSEGDSDSGYFSRKATLSGTYGLPFQLLEEEEEERGRSRKRARVIGGE</sequence>
<evidence type="ECO:0000259" key="2">
    <source>
        <dbReference type="Pfam" id="PF13391"/>
    </source>
</evidence>
<organism evidence="3">
    <name type="scientific">Gaeumannomyces tritici (strain R3-111a-1)</name>
    <name type="common">Wheat and barley take-all root rot fungus</name>
    <name type="synonym">Gaeumannomyces graminis var. tritici</name>
    <dbReference type="NCBI Taxonomy" id="644352"/>
    <lineage>
        <taxon>Eukaryota</taxon>
        <taxon>Fungi</taxon>
        <taxon>Dikarya</taxon>
        <taxon>Ascomycota</taxon>
        <taxon>Pezizomycotina</taxon>
        <taxon>Sordariomycetes</taxon>
        <taxon>Sordariomycetidae</taxon>
        <taxon>Magnaporthales</taxon>
        <taxon>Magnaporthaceae</taxon>
        <taxon>Gaeumannomyces</taxon>
    </lineage>
</organism>
<reference evidence="3" key="3">
    <citation type="submission" date="2010-09" db="EMBL/GenBank/DDBJ databases">
        <title>Annotation of Gaeumannomyces graminis var. tritici R3-111a-1.</title>
        <authorList>
            <consortium name="The Broad Institute Genome Sequencing Platform"/>
            <person name="Ma L.-J."/>
            <person name="Dead R."/>
            <person name="Young S.K."/>
            <person name="Zeng Q."/>
            <person name="Gargeya S."/>
            <person name="Fitzgerald M."/>
            <person name="Haas B."/>
            <person name="Abouelleil A."/>
            <person name="Alvarado L."/>
            <person name="Arachchi H.M."/>
            <person name="Berlin A."/>
            <person name="Brown A."/>
            <person name="Chapman S.B."/>
            <person name="Chen Z."/>
            <person name="Dunbar C."/>
            <person name="Freedman E."/>
            <person name="Gearin G."/>
            <person name="Gellesch M."/>
            <person name="Goldberg J."/>
            <person name="Griggs A."/>
            <person name="Gujja S."/>
            <person name="Heiman D."/>
            <person name="Howarth C."/>
            <person name="Larson L."/>
            <person name="Lui A."/>
            <person name="MacDonald P.J.P."/>
            <person name="Mehta T."/>
            <person name="Montmayeur A."/>
            <person name="Murphy C."/>
            <person name="Neiman D."/>
            <person name="Pearson M."/>
            <person name="Priest M."/>
            <person name="Roberts A."/>
            <person name="Saif S."/>
            <person name="Shea T."/>
            <person name="Shenoy N."/>
            <person name="Sisk P."/>
            <person name="Stolte C."/>
            <person name="Sykes S."/>
            <person name="Yandava C."/>
            <person name="Wortman J."/>
            <person name="Nusbaum C."/>
            <person name="Birren B."/>
        </authorList>
    </citation>
    <scope>NUCLEOTIDE SEQUENCE</scope>
    <source>
        <strain evidence="3">R3-111a-1</strain>
    </source>
</reference>
<dbReference type="eggNOG" id="ENOG502S5NF">
    <property type="taxonomic scope" value="Eukaryota"/>
</dbReference>
<protein>
    <recommendedName>
        <fullName evidence="2">HNH nuclease domain-containing protein</fullName>
    </recommendedName>
</protein>
<reference evidence="3" key="2">
    <citation type="submission" date="2010-07" db="EMBL/GenBank/DDBJ databases">
        <authorList>
            <consortium name="The Broad Institute Genome Sequencing Platform"/>
            <consortium name="Broad Institute Genome Sequencing Center for Infectious Disease"/>
            <person name="Ma L.-J."/>
            <person name="Dead R."/>
            <person name="Young S."/>
            <person name="Zeng Q."/>
            <person name="Koehrsen M."/>
            <person name="Alvarado L."/>
            <person name="Berlin A."/>
            <person name="Chapman S.B."/>
            <person name="Chen Z."/>
            <person name="Freedman E."/>
            <person name="Gellesch M."/>
            <person name="Goldberg J."/>
            <person name="Griggs A."/>
            <person name="Gujja S."/>
            <person name="Heilman E.R."/>
            <person name="Heiman D."/>
            <person name="Hepburn T."/>
            <person name="Howarth C."/>
            <person name="Jen D."/>
            <person name="Larson L."/>
            <person name="Mehta T."/>
            <person name="Neiman D."/>
            <person name="Pearson M."/>
            <person name="Roberts A."/>
            <person name="Saif S."/>
            <person name="Shea T."/>
            <person name="Shenoy N."/>
            <person name="Sisk P."/>
            <person name="Stolte C."/>
            <person name="Sykes S."/>
            <person name="Walk T."/>
            <person name="White J."/>
            <person name="Yandava C."/>
            <person name="Haas B."/>
            <person name="Nusbaum C."/>
            <person name="Birren B."/>
        </authorList>
    </citation>
    <scope>NUCLEOTIDE SEQUENCE</scope>
    <source>
        <strain evidence="3">R3-111a-1</strain>
    </source>
</reference>
<evidence type="ECO:0000313" key="3">
    <source>
        <dbReference type="EMBL" id="EJT79318.1"/>
    </source>
</evidence>
<feature type="compositionally biased region" description="Basic residues" evidence="1">
    <location>
        <begin position="376"/>
        <end position="387"/>
    </location>
</feature>